<accession>A0A812S1N2</accession>
<dbReference type="PROSITE" id="PS00588">
    <property type="entry name" value="FLAGELLA_BB_ROD"/>
    <property type="match status" value="2"/>
</dbReference>
<dbReference type="InterPro" id="IPR025965">
    <property type="entry name" value="FlgD/Vpr_Ig-like"/>
</dbReference>
<feature type="domain" description="Flagellar hook protein FlgE/F/G-like D1" evidence="14">
    <location>
        <begin position="1585"/>
        <end position="1648"/>
    </location>
</feature>
<evidence type="ECO:0000256" key="8">
    <source>
        <dbReference type="ARBA" id="ARBA00025933"/>
    </source>
</evidence>
<dbReference type="SUPFAM" id="SSF117143">
    <property type="entry name" value="Flagellar hook protein flgE"/>
    <property type="match status" value="3"/>
</dbReference>
<comment type="subunit">
    <text evidence="8">The basal body constitutes a major portion of the flagellar organelle and consists of four rings (L,P,S, and M) mounted on a central rod. The rod consists of about 26 subunits of FlgG in the distal portion, and FlgB, FlgC and FlgF are thought to build up the proximal portion of the rod with about 6 subunits each.</text>
</comment>
<proteinExistence type="inferred from homology"/>
<dbReference type="NCBIfam" id="NF009280">
    <property type="entry name" value="PRK12640.1"/>
    <property type="match status" value="1"/>
</dbReference>
<evidence type="ECO:0000256" key="5">
    <source>
        <dbReference type="ARBA" id="ARBA00019015"/>
    </source>
</evidence>
<dbReference type="InterPro" id="IPR006300">
    <property type="entry name" value="FlgB"/>
</dbReference>
<feature type="domain" description="Flagellar hook protein FlgE/F/G-like D1" evidence="14">
    <location>
        <begin position="1351"/>
        <end position="1414"/>
    </location>
</feature>
<evidence type="ECO:0000259" key="12">
    <source>
        <dbReference type="Pfam" id="PF07559"/>
    </source>
</evidence>
<reference evidence="15" key="1">
    <citation type="submission" date="2021-02" db="EMBL/GenBank/DDBJ databases">
        <authorList>
            <person name="Dougan E. K."/>
            <person name="Rhodes N."/>
            <person name="Thang M."/>
            <person name="Chan C."/>
        </authorList>
    </citation>
    <scope>NUCLEOTIDE SEQUENCE</scope>
</reference>
<dbReference type="NCBIfam" id="TIGR01395">
    <property type="entry name" value="FlgC"/>
    <property type="match status" value="1"/>
</dbReference>
<dbReference type="Pfam" id="PF22692">
    <property type="entry name" value="LlgE_F_G_D1"/>
    <property type="match status" value="3"/>
</dbReference>
<dbReference type="NCBIfam" id="TIGR02488">
    <property type="entry name" value="flgG_G_neg"/>
    <property type="match status" value="1"/>
</dbReference>
<comment type="similarity">
    <text evidence="2">Belongs to the flagella basal body rod proteins family.</text>
</comment>
<evidence type="ECO:0000256" key="1">
    <source>
        <dbReference type="ARBA" id="ARBA00004117"/>
    </source>
</evidence>
<evidence type="ECO:0000259" key="10">
    <source>
        <dbReference type="Pfam" id="PF00460"/>
    </source>
</evidence>
<feature type="domain" description="Flagellar basal body rod protein N-terminal" evidence="10">
    <location>
        <begin position="438"/>
        <end position="468"/>
    </location>
</feature>
<evidence type="ECO:0000313" key="16">
    <source>
        <dbReference type="Proteomes" id="UP000649617"/>
    </source>
</evidence>
<feature type="domain" description="Flagellar basal-body/hook protein C-terminal" evidence="11">
    <location>
        <begin position="1704"/>
        <end position="1748"/>
    </location>
</feature>
<feature type="domain" description="Flagellar hook protein FlgE D2" evidence="12">
    <location>
        <begin position="1091"/>
        <end position="1230"/>
    </location>
</feature>
<keyword evidence="16" id="KW-1185">Reference proteome</keyword>
<feature type="domain" description="Flagellar basal body rod protein N-terminal" evidence="10">
    <location>
        <begin position="118"/>
        <end position="139"/>
    </location>
</feature>
<feature type="domain" description="Flagellar basal body rod protein N-terminal" evidence="10">
    <location>
        <begin position="11"/>
        <end position="39"/>
    </location>
</feature>
<dbReference type="Pfam" id="PF00460">
    <property type="entry name" value="Flg_bb_rod"/>
    <property type="match status" value="3"/>
</dbReference>
<dbReference type="InterPro" id="IPR012834">
    <property type="entry name" value="FlgG_G_neg"/>
</dbReference>
<evidence type="ECO:0000259" key="11">
    <source>
        <dbReference type="Pfam" id="PF06429"/>
    </source>
</evidence>
<protein>
    <recommendedName>
        <fullName evidence="3">Flagellar basal-body rod protein FlgC</fullName>
    </recommendedName>
    <alternativeName>
        <fullName evidence="9">Distal rod protein</fullName>
    </alternativeName>
    <alternativeName>
        <fullName evidence="4">Flagellar basal-body rod protein FlgG</fullName>
    </alternativeName>
    <alternativeName>
        <fullName evidence="5">Flagellar hook protein FlgE</fullName>
    </alternativeName>
</protein>
<dbReference type="InterPro" id="IPR019776">
    <property type="entry name" value="Flagellar_basal_body_rod_CS"/>
</dbReference>
<dbReference type="Pfam" id="PF07559">
    <property type="entry name" value="FlgE_D2"/>
    <property type="match status" value="1"/>
</dbReference>
<feature type="domain" description="Flagellar basal-body/hook protein C-terminal" evidence="11">
    <location>
        <begin position="1467"/>
        <end position="1507"/>
    </location>
</feature>
<dbReference type="NCBIfam" id="TIGR01396">
    <property type="entry name" value="FlgB"/>
    <property type="match status" value="1"/>
</dbReference>
<dbReference type="InterPro" id="IPR006299">
    <property type="entry name" value="FlgC"/>
</dbReference>
<evidence type="ECO:0000256" key="3">
    <source>
        <dbReference type="ARBA" id="ARBA00017941"/>
    </source>
</evidence>
<dbReference type="NCBIfam" id="TIGR03506">
    <property type="entry name" value="FlgEFG_subfam"/>
    <property type="match status" value="4"/>
</dbReference>
<evidence type="ECO:0000256" key="6">
    <source>
        <dbReference type="ARBA" id="ARBA00022795"/>
    </source>
</evidence>
<comment type="caution">
    <text evidence="15">The sequence shown here is derived from an EMBL/GenBank/DDBJ whole genome shotgun (WGS) entry which is preliminary data.</text>
</comment>
<keyword evidence="7" id="KW-0975">Bacterial flagellum</keyword>
<dbReference type="Proteomes" id="UP000649617">
    <property type="component" value="Unassembled WGS sequence"/>
</dbReference>
<gene>
    <name evidence="15" type="primary">flgG</name>
    <name evidence="15" type="ORF">SPIL2461_LOCUS11477</name>
</gene>
<dbReference type="PANTHER" id="PTHR30435:SF19">
    <property type="entry name" value="FLAGELLAR BASAL-BODY ROD PROTEIN FLGG"/>
    <property type="match status" value="1"/>
</dbReference>
<dbReference type="InterPro" id="IPR005648">
    <property type="entry name" value="FlgD"/>
</dbReference>
<evidence type="ECO:0000313" key="15">
    <source>
        <dbReference type="EMBL" id="CAE7460232.1"/>
    </source>
</evidence>
<organism evidence="15 16">
    <name type="scientific">Symbiodinium pilosum</name>
    <name type="common">Dinoflagellate</name>
    <dbReference type="NCBI Taxonomy" id="2952"/>
    <lineage>
        <taxon>Eukaryota</taxon>
        <taxon>Sar</taxon>
        <taxon>Alveolata</taxon>
        <taxon>Dinophyceae</taxon>
        <taxon>Suessiales</taxon>
        <taxon>Symbiodiniaceae</taxon>
        <taxon>Symbiodinium</taxon>
    </lineage>
</organism>
<evidence type="ECO:0000256" key="4">
    <source>
        <dbReference type="ARBA" id="ARBA00017948"/>
    </source>
</evidence>
<dbReference type="Gene3D" id="2.30.30.910">
    <property type="match status" value="1"/>
</dbReference>
<dbReference type="Pfam" id="PF06429">
    <property type="entry name" value="Flg_bbr_C"/>
    <property type="match status" value="2"/>
</dbReference>
<dbReference type="InterPro" id="IPR037925">
    <property type="entry name" value="FlgE/F/G-like"/>
</dbReference>
<dbReference type="InterPro" id="IPR010930">
    <property type="entry name" value="Flg_bb/hook_C_dom"/>
</dbReference>
<dbReference type="InterPro" id="IPR020013">
    <property type="entry name" value="Flagellar_FlgE/F/G"/>
</dbReference>
<dbReference type="InterPro" id="IPR011491">
    <property type="entry name" value="FlgE_D2"/>
</dbReference>
<evidence type="ECO:0000256" key="9">
    <source>
        <dbReference type="ARBA" id="ARBA00032912"/>
    </source>
</evidence>
<dbReference type="Pfam" id="PF03963">
    <property type="entry name" value="FlgD"/>
    <property type="match status" value="1"/>
</dbReference>
<dbReference type="InterPro" id="IPR053967">
    <property type="entry name" value="LlgE_F_G-like_D1"/>
</dbReference>
<dbReference type="Pfam" id="PF13860">
    <property type="entry name" value="FlgD_ig"/>
    <property type="match status" value="1"/>
</dbReference>
<evidence type="ECO:0000256" key="7">
    <source>
        <dbReference type="ARBA" id="ARBA00023143"/>
    </source>
</evidence>
<name>A0A812S1N2_SYMPI</name>
<dbReference type="InterPro" id="IPR037058">
    <property type="entry name" value="Falgellar_hook_FlgE_sf"/>
</dbReference>
<dbReference type="Gene3D" id="2.60.40.4070">
    <property type="match status" value="1"/>
</dbReference>
<sequence>MTISIDNALGVHAKALELRAERTEILARNIANADTPGYKARDIDFNSILQAHKSAGTSEPRGGRVMRTDNRHFAADQGPGVDVSLQYRNPIMPSLDGNTVDTQLEQAEFAKNNLQFQASSGMAAQSLRLNTTASNIANAESVSANPADTYRARYPVFQASLDNAMDSQEASTAVTVPGIIESDKPLNMRYEPDHPYADDKGYVAYPNVSVVEEMANMISASRSFQVNVEVMNTAKTLSDATGPGKKEEELGKTAFLELMIAQVQNQDPLEPAKNEAFIAQLAQFSSVEGIQNLNESMDSLVSTFRASAAVDASALVGRNVLIPTNQTALNTSGGIGGSISVPEAVGELTVTIQNSSGQTVQQVELGARPPGEVRFNWDGLSQNGEPVPQDFYRIAAFADVDGIQQQYEVSLPDQVVSVSITNEGLIANLAGGECRMSFNVALSGMSAASSDLQITGNNIANASTIGFKASRAEFADVYASSLLGTGSNQVGAGVKLANVAQQFEQGTISFTNNSLDLAIDGNGFFVLSDNGARSYTRAGSFAVDNEGFITSSTGARVQGFTANDGGTLSGILGDLQINTSNLPPLQTTLVEANVNLDARATVLSELGSELVTTGSAVGVAQLGLPSPTASRLDTSGAPIPFDFSVDTESSIGADAVLTPFDFSGAAASSFQVQLTGSSVPTENTTVTVNLDTNIATLQDLINAVRNDLAGSGIGIDVREDPVNLGRLQFFAVNSGENSTITIDPNDSAVLGAGVTQADIEAVLGGIALGQGGGAGASNINPDPYGGTATAGAIGNISSATFDITLAGSSGNNGTATINLDSDISDAATLIADIENELIASGISVSVQLDPADSSRIQFVTSVPGESSSISIGNLDTSNIGVSQSDLTGVLSLATGVSAPGIAAASNGYSAQSVDVIYPDGNVISVDIDEGATAAQIAAQFASATLPDVSASARTTATLAATEYNNTSGTLELSINGVSVSGTTLAELNDSINLGLPGLGTVSSVIDTNGDLVIQDQVGNDLVFAAAGDVADSLGIRGTQSLGVTLDTTGNSVAAVGGEIDITLNEGITMANAQPAVTNIFGVLDENAFSQFSLNTFDPTNQDTYNAATSLTIFDSLGNPHALSLYFVKERFTPDVPGEEENRWSTYALIDGQNVGDPDPNLPPPQNQDATLARFALQFNSDGTLNPSGTDPILVSNWVPLDEEVAVGYRYLNHQAFGQDFALGSIEQNGFATGKLSGLAIDDSGVVVARFTNGQNSTLGQIAIADFTNTQGLTSVGDTSWIETNQSGPPVVAAPGSGSLGSVTSGALEDSNVELSEQLGYRARVYGVNEAQGVDLSPGSAIETGRDLDLSINGDGLFSVIGPDGNEAYSRNGAFQVDAAGRLLTQQGLPVLGTGGPIALPPYETIVFGNDGTVTIRPQGQGPDALVQIDQLKLVSTAPENLRKNGAGLLVTNDELPLVRDPGVSVTSGFLESSNVNAVNELTEILALARQFELEVRMMKVAEDNDTALRTISNNLANVGTVGFKKDRAVFEDLVYQINQQPGGQATQDATLPSGVQLGTGVRIAGTQKQFTMGALQNTERSLDLAIEGRGFFQISMPDGSLGYTRTGSFTLDQDGQMVTAQGYALEPAINVPQGATSVTIGEDGTVSVLVGGDTGTTQVGNLQLVDFINPTGLESLGGNLYRETVASGAALQGTPGQNGIGQVAQGMLEASNVSVVEEMVNMVATQRAYEMNARVVSTADQMLQYLSQNI</sequence>
<dbReference type="EMBL" id="CAJNIZ010022224">
    <property type="protein sequence ID" value="CAE7460232.1"/>
    <property type="molecule type" value="Genomic_DNA"/>
</dbReference>
<feature type="domain" description="FlgD/Vpr Ig-like" evidence="13">
    <location>
        <begin position="331"/>
        <end position="397"/>
    </location>
</feature>
<feature type="domain" description="Flagellar hook protein FlgE/F/G-like D1" evidence="14">
    <location>
        <begin position="518"/>
        <end position="574"/>
    </location>
</feature>
<comment type="subcellular location">
    <subcellularLocation>
        <location evidence="1">Bacterial flagellum basal body</location>
    </subcellularLocation>
</comment>
<keyword evidence="6" id="KW-1005">Bacterial flagellum biogenesis</keyword>
<dbReference type="InterPro" id="IPR001444">
    <property type="entry name" value="Flag_bb_rod_N"/>
</dbReference>
<evidence type="ECO:0000256" key="2">
    <source>
        <dbReference type="ARBA" id="ARBA00009677"/>
    </source>
</evidence>
<evidence type="ECO:0000259" key="13">
    <source>
        <dbReference type="Pfam" id="PF13860"/>
    </source>
</evidence>
<evidence type="ECO:0000259" key="14">
    <source>
        <dbReference type="Pfam" id="PF22692"/>
    </source>
</evidence>
<dbReference type="PANTHER" id="PTHR30435">
    <property type="entry name" value="FLAGELLAR PROTEIN"/>
    <property type="match status" value="1"/>
</dbReference>
<dbReference type="Gene3D" id="2.60.98.20">
    <property type="entry name" value="Flagellar hook protein FlgE"/>
    <property type="match status" value="1"/>
</dbReference>
<dbReference type="OrthoDB" id="449251at2759"/>